<evidence type="ECO:0000313" key="8">
    <source>
        <dbReference type="Proteomes" id="UP000264693"/>
    </source>
</evidence>
<reference evidence="4" key="2">
    <citation type="submission" date="2017-09" db="EMBL/GenBank/DDBJ databases">
        <authorList>
            <person name="Perez-Cataluna A."/>
            <person name="Figueras M.J."/>
            <person name="Salas-Masso N."/>
        </authorList>
    </citation>
    <scope>NUCLEOTIDE SEQUENCE</scope>
    <source>
        <strain evidence="4">CECT 7727</strain>
    </source>
</reference>
<dbReference type="Pfam" id="PF11127">
    <property type="entry name" value="YgaP-like_TM"/>
    <property type="match status" value="1"/>
</dbReference>
<evidence type="ECO:0000313" key="3">
    <source>
        <dbReference type="EMBL" id="AXX87436.1"/>
    </source>
</evidence>
<feature type="transmembrane region" description="Helical" evidence="1">
    <location>
        <begin position="35"/>
        <end position="54"/>
    </location>
</feature>
<keyword evidence="1" id="KW-1133">Transmembrane helix</keyword>
<keyword evidence="1" id="KW-0472">Membrane</keyword>
<dbReference type="Proteomes" id="UP000239861">
    <property type="component" value="Unassembled WGS sequence"/>
</dbReference>
<reference evidence="3 8" key="4">
    <citation type="submission" date="2018-08" db="EMBL/GenBank/DDBJ databases">
        <title>Complete genome of the Arcobacter marinus type strain JCM 15502.</title>
        <authorList>
            <person name="Miller W.G."/>
            <person name="Yee E."/>
            <person name="Huynh S."/>
            <person name="Parker C.T."/>
        </authorList>
    </citation>
    <scope>NUCLEOTIDE SEQUENCE [LARGE SCALE GENOMIC DNA]</scope>
    <source>
        <strain evidence="3 8">JCM 15502</strain>
    </source>
</reference>
<dbReference type="AlphaFoldDB" id="A0A1T5DU25"/>
<accession>A0A1T5DU25</accession>
<dbReference type="STRING" id="505249.SAMN06295997_13914"/>
<evidence type="ECO:0000313" key="4">
    <source>
        <dbReference type="EMBL" id="PHO16225.1"/>
    </source>
</evidence>
<evidence type="ECO:0000313" key="7">
    <source>
        <dbReference type="Proteomes" id="UP000239861"/>
    </source>
</evidence>
<evidence type="ECO:0000313" key="5">
    <source>
        <dbReference type="EMBL" id="PPK63035.1"/>
    </source>
</evidence>
<evidence type="ECO:0000313" key="6">
    <source>
        <dbReference type="Proteomes" id="UP000224740"/>
    </source>
</evidence>
<dbReference type="RefSeq" id="WP_079580200.1">
    <property type="nucleotide sequence ID" value="NZ_CP032101.1"/>
</dbReference>
<feature type="transmembrane region" description="Helical" evidence="1">
    <location>
        <begin position="12"/>
        <end position="29"/>
    </location>
</feature>
<dbReference type="KEGG" id="amar:AMRN_1704"/>
<proteinExistence type="predicted"/>
<sequence length="61" mass="6799">MNIYEKIRGICRPIRIIVGVVLITIGVIIQNPWFFLGVIPLLAGVINFCPLCSITKKCSIK</sequence>
<dbReference type="Proteomes" id="UP000224740">
    <property type="component" value="Unassembled WGS sequence"/>
</dbReference>
<organism evidence="5 7">
    <name type="scientific">Malaciobacter marinus</name>
    <dbReference type="NCBI Taxonomy" id="505249"/>
    <lineage>
        <taxon>Bacteria</taxon>
        <taxon>Pseudomonadati</taxon>
        <taxon>Campylobacterota</taxon>
        <taxon>Epsilonproteobacteria</taxon>
        <taxon>Campylobacterales</taxon>
        <taxon>Arcobacteraceae</taxon>
        <taxon>Malaciobacter</taxon>
    </lineage>
</organism>
<keyword evidence="1" id="KW-0812">Transmembrane</keyword>
<keyword evidence="6" id="KW-1185">Reference proteome</keyword>
<dbReference type="Proteomes" id="UP000264693">
    <property type="component" value="Chromosome"/>
</dbReference>
<evidence type="ECO:0000259" key="2">
    <source>
        <dbReference type="Pfam" id="PF11127"/>
    </source>
</evidence>
<feature type="domain" description="Inner membrane protein YgaP-like transmembrane" evidence="2">
    <location>
        <begin position="12"/>
        <end position="54"/>
    </location>
</feature>
<dbReference type="EMBL" id="NXAO01000012">
    <property type="protein sequence ID" value="PHO16225.1"/>
    <property type="molecule type" value="Genomic_DNA"/>
</dbReference>
<gene>
    <name evidence="3" type="ORF">AMRN_1704</name>
    <name evidence="5" type="ORF">B0F89_101235</name>
    <name evidence="4" type="ORF">CPH92_02675</name>
</gene>
<dbReference type="InterPro" id="IPR021309">
    <property type="entry name" value="YgaP-like_TM"/>
</dbReference>
<protein>
    <submittedName>
        <fullName evidence="4">DUF2892 domain-containing protein</fullName>
    </submittedName>
    <submittedName>
        <fullName evidence="3">Putative membrane protein</fullName>
    </submittedName>
</protein>
<dbReference type="EMBL" id="PTIW01000001">
    <property type="protein sequence ID" value="PPK63035.1"/>
    <property type="molecule type" value="Genomic_DNA"/>
</dbReference>
<name>A0A1T5DU25_9BACT</name>
<evidence type="ECO:0000256" key="1">
    <source>
        <dbReference type="SAM" id="Phobius"/>
    </source>
</evidence>
<reference evidence="5 7" key="3">
    <citation type="submission" date="2018-02" db="EMBL/GenBank/DDBJ databases">
        <title>Subsurface microbial communities from deep shales in Ohio and West Virginia, USA.</title>
        <authorList>
            <person name="Wrighton K."/>
        </authorList>
    </citation>
    <scope>NUCLEOTIDE SEQUENCE [LARGE SCALE GENOMIC DNA]</scope>
    <source>
        <strain evidence="5 7">MARC-MIP3H16</strain>
    </source>
</reference>
<dbReference type="EMBL" id="CP032101">
    <property type="protein sequence ID" value="AXX87436.1"/>
    <property type="molecule type" value="Genomic_DNA"/>
</dbReference>
<reference evidence="6" key="1">
    <citation type="submission" date="2017-09" db="EMBL/GenBank/DDBJ databases">
        <title>Arcobacter canalis sp. nov., a new species isolated from a water canal contaminated with urban sewage.</title>
        <authorList>
            <person name="Perez-Cataluna A."/>
            <person name="Salas-Masso N."/>
            <person name="Figueras M.J."/>
        </authorList>
    </citation>
    <scope>NUCLEOTIDE SEQUENCE [LARGE SCALE GENOMIC DNA]</scope>
    <source>
        <strain evidence="6">CECT 7727</strain>
    </source>
</reference>